<dbReference type="EMBL" id="CP101398">
    <property type="protein sequence ID" value="UTR83688.1"/>
    <property type="molecule type" value="Genomic_DNA"/>
</dbReference>
<organism evidence="1 2">
    <name type="scientific">Streptomyces cavourensis</name>
    <dbReference type="NCBI Taxonomy" id="67258"/>
    <lineage>
        <taxon>Bacteria</taxon>
        <taxon>Bacillati</taxon>
        <taxon>Actinomycetota</taxon>
        <taxon>Actinomycetes</taxon>
        <taxon>Kitasatosporales</taxon>
        <taxon>Streptomycetaceae</taxon>
        <taxon>Streptomyces</taxon>
    </lineage>
</organism>
<accession>A0ABY5FIV0</accession>
<evidence type="ECO:0000313" key="1">
    <source>
        <dbReference type="EMBL" id="UTR83688.1"/>
    </source>
</evidence>
<reference evidence="1" key="1">
    <citation type="submission" date="2022-07" db="EMBL/GenBank/DDBJ databases">
        <title>Genomic of Streptomyces cavourensis F2.</title>
        <authorList>
            <person name="Hu S."/>
            <person name="Liang W."/>
        </authorList>
    </citation>
    <scope>NUCLEOTIDE SEQUENCE</scope>
    <source>
        <strain evidence="1">F2</strain>
        <plasmid evidence="1">unnamed</plasmid>
    </source>
</reference>
<name>A0ABY5FIV0_9ACTN</name>
<gene>
    <name evidence="1" type="ORF">NLU04_34830</name>
</gene>
<sequence>MTTTIPLPSAPVSSVCPTCQLIFEACRCTGYTDQHHRLVRQLVADGDRRARRAGRQAPRTLQEMAPGLDRQPVLRMVDRPLVFTPTSSKARAGADDACVLCGRWLCGGNCFAPAPTPSMRAVTA</sequence>
<protein>
    <submittedName>
        <fullName evidence="1">Uncharacterized protein</fullName>
    </submittedName>
</protein>
<proteinExistence type="predicted"/>
<dbReference type="Proteomes" id="UP001058236">
    <property type="component" value="Plasmid unnamed"/>
</dbReference>
<keyword evidence="1" id="KW-0614">Plasmid</keyword>
<geneLocation type="plasmid" evidence="1 2">
    <name>unnamed</name>
</geneLocation>
<evidence type="ECO:0000313" key="2">
    <source>
        <dbReference type="Proteomes" id="UP001058236"/>
    </source>
</evidence>
<keyword evidence="2" id="KW-1185">Reference proteome</keyword>
<dbReference type="RefSeq" id="WP_255240363.1">
    <property type="nucleotide sequence ID" value="NZ_CP101398.1"/>
</dbReference>